<reference evidence="3" key="1">
    <citation type="submission" date="2025-08" db="UniProtKB">
        <authorList>
            <consortium name="RefSeq"/>
        </authorList>
    </citation>
    <scope>IDENTIFICATION</scope>
</reference>
<evidence type="ECO:0000313" key="2">
    <source>
        <dbReference type="Proteomes" id="UP000694845"/>
    </source>
</evidence>
<dbReference type="Proteomes" id="UP000694845">
    <property type="component" value="Unplaced"/>
</dbReference>
<gene>
    <name evidence="3" type="primary">LOC110976437</name>
</gene>
<accession>A0A8B7Y084</accession>
<keyword evidence="2" id="KW-1185">Reference proteome</keyword>
<evidence type="ECO:0000256" key="1">
    <source>
        <dbReference type="SAM" id="SignalP"/>
    </source>
</evidence>
<evidence type="ECO:0000313" key="3">
    <source>
        <dbReference type="RefSeq" id="XP_022085396.1"/>
    </source>
</evidence>
<proteinExistence type="predicted"/>
<keyword evidence="1" id="KW-0732">Signal</keyword>
<name>A0A8B7Y084_ACAPL</name>
<dbReference type="KEGG" id="aplc:110976437"/>
<protein>
    <submittedName>
        <fullName evidence="3">Uncharacterized protein LOC110976437</fullName>
    </submittedName>
</protein>
<feature type="chain" id="PRO_5034248669" evidence="1">
    <location>
        <begin position="32"/>
        <end position="221"/>
    </location>
</feature>
<sequence>MDAITRTSLYKRTQGLLPSLFLSTLVALCVSTPIPPQDTHPWHHYDRLVRDTRVLDRHHHNLYTSFKTIRHGDASIRLDDFTISGVPSVNDLPSPVDRYAMVESELLPIHYTQLEAFEQILAQAIEDEFTLRMAGEENFYNSMRTVLTLLQRVVSKLRQTMIALDIDHDFNTTSTVTFSNNQQHSFLNMRILFILQEFSANLAPALEDFVNFMGTHTQPSS</sequence>
<dbReference type="OMA" id="MEGDANF"/>
<feature type="signal peptide" evidence="1">
    <location>
        <begin position="1"/>
        <end position="31"/>
    </location>
</feature>
<dbReference type="RefSeq" id="XP_022085396.1">
    <property type="nucleotide sequence ID" value="XM_022229704.1"/>
</dbReference>
<dbReference type="OrthoDB" id="10364357at2759"/>
<dbReference type="GeneID" id="110976437"/>
<dbReference type="AlphaFoldDB" id="A0A8B7Y084"/>
<organism evidence="2 3">
    <name type="scientific">Acanthaster planci</name>
    <name type="common">Crown-of-thorns starfish</name>
    <dbReference type="NCBI Taxonomy" id="133434"/>
    <lineage>
        <taxon>Eukaryota</taxon>
        <taxon>Metazoa</taxon>
        <taxon>Echinodermata</taxon>
        <taxon>Eleutherozoa</taxon>
        <taxon>Asterozoa</taxon>
        <taxon>Asteroidea</taxon>
        <taxon>Valvatacea</taxon>
        <taxon>Valvatida</taxon>
        <taxon>Acanthasteridae</taxon>
        <taxon>Acanthaster</taxon>
    </lineage>
</organism>